<dbReference type="EMBL" id="LT960614">
    <property type="protein sequence ID" value="SON57418.1"/>
    <property type="molecule type" value="Genomic_DNA"/>
</dbReference>
<name>A0A2C9DBA8_9HYPH</name>
<accession>A0A2C9DBA8</accession>
<organism evidence="1 2">
    <name type="scientific">Hartmannibacter diazotrophicus</name>
    <dbReference type="NCBI Taxonomy" id="1482074"/>
    <lineage>
        <taxon>Bacteria</taxon>
        <taxon>Pseudomonadati</taxon>
        <taxon>Pseudomonadota</taxon>
        <taxon>Alphaproteobacteria</taxon>
        <taxon>Hyphomicrobiales</taxon>
        <taxon>Pleomorphomonadaceae</taxon>
        <taxon>Hartmannibacter</taxon>
    </lineage>
</organism>
<dbReference type="AlphaFoldDB" id="A0A2C9DBA8"/>
<protein>
    <submittedName>
        <fullName evidence="1">Uncharacterized protein</fullName>
    </submittedName>
</protein>
<keyword evidence="2" id="KW-1185">Reference proteome</keyword>
<dbReference type="Proteomes" id="UP000223606">
    <property type="component" value="Chromosome 1"/>
</dbReference>
<proteinExistence type="predicted"/>
<evidence type="ECO:0000313" key="1">
    <source>
        <dbReference type="EMBL" id="SON57418.1"/>
    </source>
</evidence>
<dbReference type="KEGG" id="hdi:HDIA_3877"/>
<reference evidence="2" key="1">
    <citation type="submission" date="2017-09" db="EMBL/GenBank/DDBJ databases">
        <title>Genome sequence of Nannocystis excedens DSM 71.</title>
        <authorList>
            <person name="Blom J."/>
        </authorList>
    </citation>
    <scope>NUCLEOTIDE SEQUENCE [LARGE SCALE GENOMIC DNA]</scope>
    <source>
        <strain evidence="2">type strain: E19</strain>
    </source>
</reference>
<gene>
    <name evidence="1" type="ORF">HDIA_3877</name>
</gene>
<evidence type="ECO:0000313" key="2">
    <source>
        <dbReference type="Proteomes" id="UP000223606"/>
    </source>
</evidence>
<sequence length="127" mass="14749">MARDLVFVMKFLGESQHQLQGHFQRFILARLAEQGIDGDTHPLIGGFAETHALMMRDFVFAGVSLSHQFRVEEMERLLGDTTSLLRVDIWDQLRRHIDTAEEQFREQLPQLESKLDAYRPPDKGGRR</sequence>